<reference evidence="7 8" key="1">
    <citation type="journal article" date="2018" name="Mol. Biol. Evol.">
        <title>Broad Genomic Sampling Reveals a Smut Pathogenic Ancestry of the Fungal Clade Ustilaginomycotina.</title>
        <authorList>
            <person name="Kijpornyongpan T."/>
            <person name="Mondo S.J."/>
            <person name="Barry K."/>
            <person name="Sandor L."/>
            <person name="Lee J."/>
            <person name="Lipzen A."/>
            <person name="Pangilinan J."/>
            <person name="LaButti K."/>
            <person name="Hainaut M."/>
            <person name="Henrissat B."/>
            <person name="Grigoriev I.V."/>
            <person name="Spatafora J.W."/>
            <person name="Aime M.C."/>
        </authorList>
    </citation>
    <scope>NUCLEOTIDE SEQUENCE [LARGE SCALE GENOMIC DNA]</scope>
    <source>
        <strain evidence="7 8">MCA 5214</strain>
    </source>
</reference>
<dbReference type="InterPro" id="IPR007023">
    <property type="entry name" value="Ribosom_reg"/>
</dbReference>
<feature type="compositionally biased region" description="Gly residues" evidence="6">
    <location>
        <begin position="298"/>
        <end position="307"/>
    </location>
</feature>
<evidence type="ECO:0000256" key="3">
    <source>
        <dbReference type="ARBA" id="ARBA00022517"/>
    </source>
</evidence>
<protein>
    <recommendedName>
        <fullName evidence="5">Ribosome biogenesis regulatory protein</fullName>
    </recommendedName>
</protein>
<keyword evidence="8" id="KW-1185">Reference proteome</keyword>
<evidence type="ECO:0000256" key="5">
    <source>
        <dbReference type="RuleBase" id="RU364132"/>
    </source>
</evidence>
<accession>A0A316UTU7</accession>
<dbReference type="EMBL" id="KZ819668">
    <property type="protein sequence ID" value="PWN27333.1"/>
    <property type="molecule type" value="Genomic_DNA"/>
</dbReference>
<dbReference type="GO" id="GO:0042254">
    <property type="term" value="P:ribosome biogenesis"/>
    <property type="evidence" value="ECO:0007669"/>
    <property type="project" value="UniProtKB-KW"/>
</dbReference>
<comment type="function">
    <text evidence="5">Involved in ribosomal large subunit assembly.</text>
</comment>
<proteinExistence type="inferred from homology"/>
<comment type="subcellular location">
    <subcellularLocation>
        <location evidence="1 5">Nucleus</location>
    </subcellularLocation>
</comment>
<keyword evidence="3 5" id="KW-0690">Ribosome biogenesis</keyword>
<dbReference type="RefSeq" id="XP_025361945.1">
    <property type="nucleotide sequence ID" value="XM_025506203.1"/>
</dbReference>
<dbReference type="OrthoDB" id="28455at2759"/>
<feature type="compositionally biased region" description="Basic and acidic residues" evidence="6">
    <location>
        <begin position="164"/>
        <end position="177"/>
    </location>
</feature>
<evidence type="ECO:0000256" key="6">
    <source>
        <dbReference type="SAM" id="MobiDB-lite"/>
    </source>
</evidence>
<feature type="compositionally biased region" description="Basic and acidic residues" evidence="6">
    <location>
        <begin position="221"/>
        <end position="254"/>
    </location>
</feature>
<gene>
    <name evidence="7" type="ORF">BDZ90DRAFT_232315</name>
</gene>
<dbReference type="AlphaFoldDB" id="A0A316UTU7"/>
<sequence>MEADSSSAHPHLSFDHGLMTVVDSNPSAAASTSAPPHAAISALVSSLISHLPITMNADHGPLLSLPLPTTQLPRAKPLPKPKPLTKWQQFARKKGIPEKKAKDGKLVYDEDTKEWVPKWGYKGANKKVEEQWIHEVPMGKEDDYDPSKAMKAERKKRRLVNEGQRLKNEARASKELQAKNAASTSSSAPLIDDKAAQRLKRKSELLASIRQGRASTASMGKFDRHLEGEDKARPKGQRRHFESNEADTAGERGRQLALLKGLDGSNKGDVVNARKAVRFESKGEGALALARKRDGEGRGGSGGKRKR</sequence>
<organism evidence="7 8">
    <name type="scientific">Jaminaea rosea</name>
    <dbReference type="NCBI Taxonomy" id="1569628"/>
    <lineage>
        <taxon>Eukaryota</taxon>
        <taxon>Fungi</taxon>
        <taxon>Dikarya</taxon>
        <taxon>Basidiomycota</taxon>
        <taxon>Ustilaginomycotina</taxon>
        <taxon>Exobasidiomycetes</taxon>
        <taxon>Microstromatales</taxon>
        <taxon>Microstromatales incertae sedis</taxon>
        <taxon>Jaminaea</taxon>
    </lineage>
</organism>
<keyword evidence="4 5" id="KW-0539">Nucleus</keyword>
<dbReference type="GeneID" id="37028026"/>
<feature type="region of interest" description="Disordered" evidence="6">
    <location>
        <begin position="139"/>
        <end position="254"/>
    </location>
</feature>
<evidence type="ECO:0000256" key="2">
    <source>
        <dbReference type="ARBA" id="ARBA00010077"/>
    </source>
</evidence>
<evidence type="ECO:0000313" key="7">
    <source>
        <dbReference type="EMBL" id="PWN27333.1"/>
    </source>
</evidence>
<dbReference type="GO" id="GO:0005634">
    <property type="term" value="C:nucleus"/>
    <property type="evidence" value="ECO:0007669"/>
    <property type="project" value="UniProtKB-SubCell"/>
</dbReference>
<name>A0A316UTU7_9BASI</name>
<dbReference type="Proteomes" id="UP000245884">
    <property type="component" value="Unassembled WGS sequence"/>
</dbReference>
<comment type="similarity">
    <text evidence="2 5">Belongs to the RRS1 family.</text>
</comment>
<evidence type="ECO:0000313" key="8">
    <source>
        <dbReference type="Proteomes" id="UP000245884"/>
    </source>
</evidence>
<evidence type="ECO:0000256" key="1">
    <source>
        <dbReference type="ARBA" id="ARBA00004123"/>
    </source>
</evidence>
<feature type="region of interest" description="Disordered" evidence="6">
    <location>
        <begin position="282"/>
        <end position="307"/>
    </location>
</feature>
<feature type="compositionally biased region" description="Basic and acidic residues" evidence="6">
    <location>
        <begin position="139"/>
        <end position="152"/>
    </location>
</feature>
<dbReference type="Pfam" id="PF04939">
    <property type="entry name" value="RRS1"/>
    <property type="match status" value="1"/>
</dbReference>
<dbReference type="STRING" id="1569628.A0A316UTU7"/>
<evidence type="ECO:0000256" key="4">
    <source>
        <dbReference type="ARBA" id="ARBA00023242"/>
    </source>
</evidence>